<dbReference type="FunFam" id="1.20.5.110:FF:000007">
    <property type="entry name" value="Synaptosomal-associated protein"/>
    <property type="match status" value="1"/>
</dbReference>
<sequence length="221" mass="24763">MSDPADPAAANGPMSEADETAAIQKRCDEVTDESLESTRRMLSLMEEGKEEGIKTLVALDEQGEQLEKIEEGLDQINKDMKIAEGALKDLEKCCGLCVLPWNRTKDFDKEQESENPWKANEDGQVVNSQPVRMDDPSQTVQLSGDFIMRVNKDDAREDEMNENLGQVNSLIGNLKHMAVDMGTEIEGQNRQIDRIKSKAVINKNRIEDADKRTKRALVKAK</sequence>
<dbReference type="PROSITE" id="PS50192">
    <property type="entry name" value="T_SNARE"/>
    <property type="match status" value="2"/>
</dbReference>
<feature type="domain" description="T-SNARE coiled-coil homology" evidence="12">
    <location>
        <begin position="154"/>
        <end position="216"/>
    </location>
</feature>
<dbReference type="GO" id="GO:0031201">
    <property type="term" value="C:SNARE complex"/>
    <property type="evidence" value="ECO:0007669"/>
    <property type="project" value="TreeGrafter"/>
</dbReference>
<dbReference type="GO" id="GO:0005484">
    <property type="term" value="F:SNAP receptor activity"/>
    <property type="evidence" value="ECO:0007669"/>
    <property type="project" value="TreeGrafter"/>
</dbReference>
<reference evidence="14" key="1">
    <citation type="submission" date="2025-08" db="UniProtKB">
        <authorList>
            <consortium name="RefSeq"/>
        </authorList>
    </citation>
    <scope>IDENTIFICATION</scope>
    <source>
        <tissue evidence="14">Gonad</tissue>
    </source>
</reference>
<keyword evidence="4" id="KW-0770">Synapse</keyword>
<gene>
    <name evidence="14" type="primary">LOC109482809</name>
</gene>
<dbReference type="KEGG" id="bbel:109482809"/>
<dbReference type="InterPro" id="IPR000727">
    <property type="entry name" value="T_SNARE_dom"/>
</dbReference>
<dbReference type="GeneID" id="109482809"/>
<keyword evidence="2" id="KW-0771">Synaptosome</keyword>
<evidence type="ECO:0000256" key="1">
    <source>
        <dbReference type="ARBA" id="ARBA00009480"/>
    </source>
</evidence>
<feature type="domain" description="T-SNARE coiled-coil homology" evidence="12">
    <location>
        <begin position="28"/>
        <end position="90"/>
    </location>
</feature>
<protein>
    <recommendedName>
        <fullName evidence="9">Synaptosomal-associated protein</fullName>
    </recommendedName>
</protein>
<evidence type="ECO:0000256" key="4">
    <source>
        <dbReference type="ARBA" id="ARBA00023018"/>
    </source>
</evidence>
<dbReference type="FunFam" id="1.20.5.110:FF:000018">
    <property type="entry name" value="Synaptosomal-associated protein"/>
    <property type="match status" value="1"/>
</dbReference>
<evidence type="ECO:0000256" key="7">
    <source>
        <dbReference type="ARBA" id="ARBA00053876"/>
    </source>
</evidence>
<keyword evidence="5 10" id="KW-0175">Coiled coil</keyword>
<dbReference type="Pfam" id="PF00835">
    <property type="entry name" value="SNAP-25"/>
    <property type="match status" value="1"/>
</dbReference>
<evidence type="ECO:0000256" key="2">
    <source>
        <dbReference type="ARBA" id="ARBA00022599"/>
    </source>
</evidence>
<dbReference type="CDD" id="cd15889">
    <property type="entry name" value="SNARE_SNAP25N_23N"/>
    <property type="match status" value="1"/>
</dbReference>
<dbReference type="Proteomes" id="UP000515135">
    <property type="component" value="Unplaced"/>
</dbReference>
<comment type="subunit">
    <text evidence="8">Homotetramer (via coiled-coil domain), also forms heterotetramers with STX4 and VAMP3. Found in a complex with VAMP8 and STX1A. Found in a complex with VAMP8 and STX4 in pancreas. Interacts simultaneously with SNAPIN and SYN4. Interacts with STX1A. Interacts with STX12. Interacts tightly to multiple syntaxins and synaptobrevins/VAMPs. Interacts with ZDHHC13 (via ANK repeats). Interacts with ZDHHC17 (via ANK repeats).</text>
</comment>
<evidence type="ECO:0000256" key="6">
    <source>
        <dbReference type="ARBA" id="ARBA00034102"/>
    </source>
</evidence>
<dbReference type="GO" id="GO:0005886">
    <property type="term" value="C:plasma membrane"/>
    <property type="evidence" value="ECO:0007669"/>
    <property type="project" value="TreeGrafter"/>
</dbReference>
<name>A0A6P4ZJ20_BRABE</name>
<dbReference type="AlphaFoldDB" id="A0A6P4ZJ20"/>
<dbReference type="InterPro" id="IPR000928">
    <property type="entry name" value="SNAP-25_dom"/>
</dbReference>
<comment type="subcellular location">
    <subcellularLocation>
        <location evidence="6">Synapse</location>
        <location evidence="6">Synaptosome</location>
    </subcellularLocation>
</comment>
<dbReference type="SUPFAM" id="SSF58038">
    <property type="entry name" value="SNARE fusion complex"/>
    <property type="match status" value="2"/>
</dbReference>
<dbReference type="GO" id="GO:0016082">
    <property type="term" value="P:synaptic vesicle priming"/>
    <property type="evidence" value="ECO:0007669"/>
    <property type="project" value="TreeGrafter"/>
</dbReference>
<dbReference type="GO" id="GO:0043005">
    <property type="term" value="C:neuron projection"/>
    <property type="evidence" value="ECO:0007669"/>
    <property type="project" value="UniProtKB-KW"/>
</dbReference>
<keyword evidence="13" id="KW-1185">Reference proteome</keyword>
<evidence type="ECO:0000313" key="13">
    <source>
        <dbReference type="Proteomes" id="UP000515135"/>
    </source>
</evidence>
<feature type="region of interest" description="Disordered" evidence="11">
    <location>
        <begin position="1"/>
        <end position="22"/>
    </location>
</feature>
<feature type="coiled-coil region" evidence="10">
    <location>
        <begin position="59"/>
        <end position="93"/>
    </location>
</feature>
<evidence type="ECO:0000256" key="10">
    <source>
        <dbReference type="SAM" id="Coils"/>
    </source>
</evidence>
<evidence type="ECO:0000256" key="3">
    <source>
        <dbReference type="ARBA" id="ARBA00022737"/>
    </source>
</evidence>
<evidence type="ECO:0000256" key="8">
    <source>
        <dbReference type="ARBA" id="ARBA00065910"/>
    </source>
</evidence>
<organism evidence="13 14">
    <name type="scientific">Branchiostoma belcheri</name>
    <name type="common">Amphioxus</name>
    <dbReference type="NCBI Taxonomy" id="7741"/>
    <lineage>
        <taxon>Eukaryota</taxon>
        <taxon>Metazoa</taxon>
        <taxon>Chordata</taxon>
        <taxon>Cephalochordata</taxon>
        <taxon>Leptocardii</taxon>
        <taxon>Amphioxiformes</taxon>
        <taxon>Branchiostomatidae</taxon>
        <taxon>Branchiostoma</taxon>
    </lineage>
</organism>
<dbReference type="RefSeq" id="XP_019641210.1">
    <property type="nucleotide sequence ID" value="XM_019785651.1"/>
</dbReference>
<dbReference type="PANTHER" id="PTHR19305:SF14">
    <property type="entry name" value="SYNAPTOSOMAL-ASSOCIATED PROTEIN-RELATED"/>
    <property type="match status" value="1"/>
</dbReference>
<dbReference type="Gene3D" id="1.20.5.110">
    <property type="match status" value="2"/>
</dbReference>
<evidence type="ECO:0000259" key="12">
    <source>
        <dbReference type="PROSITE" id="PS50192"/>
    </source>
</evidence>
<dbReference type="GO" id="GO:0098793">
    <property type="term" value="C:presynapse"/>
    <property type="evidence" value="ECO:0007669"/>
    <property type="project" value="GOC"/>
</dbReference>
<dbReference type="PANTHER" id="PTHR19305">
    <property type="entry name" value="SYNAPTOSOMAL ASSOCIATED PROTEIN"/>
    <property type="match status" value="1"/>
</dbReference>
<dbReference type="OrthoDB" id="19261at2759"/>
<dbReference type="SMART" id="SM00397">
    <property type="entry name" value="t_SNARE"/>
    <property type="match status" value="2"/>
</dbReference>
<dbReference type="GO" id="GO:0031629">
    <property type="term" value="P:synaptic vesicle fusion to presynaptic active zone membrane"/>
    <property type="evidence" value="ECO:0007669"/>
    <property type="project" value="TreeGrafter"/>
</dbReference>
<keyword evidence="3" id="KW-0677">Repeat</keyword>
<evidence type="ECO:0000256" key="11">
    <source>
        <dbReference type="SAM" id="MobiDB-lite"/>
    </source>
</evidence>
<comment type="similarity">
    <text evidence="1 9">Belongs to the SNAP-25 family.</text>
</comment>
<evidence type="ECO:0000313" key="14">
    <source>
        <dbReference type="RefSeq" id="XP_019641210.1"/>
    </source>
</evidence>
<dbReference type="CDD" id="cd15885">
    <property type="entry name" value="SNARE_SNAP25C"/>
    <property type="match status" value="1"/>
</dbReference>
<evidence type="ECO:0000256" key="5">
    <source>
        <dbReference type="ARBA" id="ARBA00023054"/>
    </source>
</evidence>
<proteinExistence type="inferred from homology"/>
<comment type="function">
    <text evidence="7">Essential component of the high affinity receptor for the general membrane fusion machinery and an important regulator of transport vesicle docking and fusion.</text>
</comment>
<dbReference type="GO" id="GO:0019905">
    <property type="term" value="F:syntaxin binding"/>
    <property type="evidence" value="ECO:0007669"/>
    <property type="project" value="TreeGrafter"/>
</dbReference>
<accession>A0A6P4ZJ20</accession>
<evidence type="ECO:0000256" key="9">
    <source>
        <dbReference type="RuleBase" id="RU003496"/>
    </source>
</evidence>